<protein>
    <recommendedName>
        <fullName evidence="1">DUF7730 domain-containing protein</fullName>
    </recommendedName>
</protein>
<gene>
    <name evidence="2" type="ORF">FB567DRAFT_614836</name>
</gene>
<dbReference type="Pfam" id="PF24864">
    <property type="entry name" value="DUF7730"/>
    <property type="match status" value="1"/>
</dbReference>
<feature type="domain" description="DUF7730" evidence="1">
    <location>
        <begin position="98"/>
        <end position="219"/>
    </location>
</feature>
<proteinExistence type="predicted"/>
<evidence type="ECO:0000259" key="1">
    <source>
        <dbReference type="Pfam" id="PF24864"/>
    </source>
</evidence>
<dbReference type="AlphaFoldDB" id="A0A8K0VRK5"/>
<name>A0A8K0VRK5_9PLEO</name>
<keyword evidence="3" id="KW-1185">Reference proteome</keyword>
<dbReference type="PANTHER" id="PTHR38790">
    <property type="entry name" value="2EXR DOMAIN-CONTAINING PROTEIN-RELATED"/>
    <property type="match status" value="1"/>
</dbReference>
<dbReference type="OrthoDB" id="5413827at2759"/>
<accession>A0A8K0VRK5</accession>
<organism evidence="2 3">
    <name type="scientific">Paraphoma chrysanthemicola</name>
    <dbReference type="NCBI Taxonomy" id="798071"/>
    <lineage>
        <taxon>Eukaryota</taxon>
        <taxon>Fungi</taxon>
        <taxon>Dikarya</taxon>
        <taxon>Ascomycota</taxon>
        <taxon>Pezizomycotina</taxon>
        <taxon>Dothideomycetes</taxon>
        <taxon>Pleosporomycetidae</taxon>
        <taxon>Pleosporales</taxon>
        <taxon>Pleosporineae</taxon>
        <taxon>Phaeosphaeriaceae</taxon>
        <taxon>Paraphoma</taxon>
    </lineage>
</organism>
<dbReference type="PANTHER" id="PTHR38790:SF4">
    <property type="entry name" value="2EXR DOMAIN-CONTAINING PROTEIN"/>
    <property type="match status" value="1"/>
</dbReference>
<dbReference type="Proteomes" id="UP000813461">
    <property type="component" value="Unassembled WGS sequence"/>
</dbReference>
<evidence type="ECO:0000313" key="2">
    <source>
        <dbReference type="EMBL" id="KAH7069301.1"/>
    </source>
</evidence>
<comment type="caution">
    <text evidence="2">The sequence shown here is derived from an EMBL/GenBank/DDBJ whole genome shotgun (WGS) entry which is preliminary data.</text>
</comment>
<dbReference type="InterPro" id="IPR056632">
    <property type="entry name" value="DUF7730"/>
</dbReference>
<evidence type="ECO:0000313" key="3">
    <source>
        <dbReference type="Proteomes" id="UP000813461"/>
    </source>
</evidence>
<reference evidence="2" key="1">
    <citation type="journal article" date="2021" name="Nat. Commun.">
        <title>Genetic determinants of endophytism in the Arabidopsis root mycobiome.</title>
        <authorList>
            <person name="Mesny F."/>
            <person name="Miyauchi S."/>
            <person name="Thiergart T."/>
            <person name="Pickel B."/>
            <person name="Atanasova L."/>
            <person name="Karlsson M."/>
            <person name="Huettel B."/>
            <person name="Barry K.W."/>
            <person name="Haridas S."/>
            <person name="Chen C."/>
            <person name="Bauer D."/>
            <person name="Andreopoulos W."/>
            <person name="Pangilinan J."/>
            <person name="LaButti K."/>
            <person name="Riley R."/>
            <person name="Lipzen A."/>
            <person name="Clum A."/>
            <person name="Drula E."/>
            <person name="Henrissat B."/>
            <person name="Kohler A."/>
            <person name="Grigoriev I.V."/>
            <person name="Martin F.M."/>
            <person name="Hacquard S."/>
        </authorList>
    </citation>
    <scope>NUCLEOTIDE SEQUENCE</scope>
    <source>
        <strain evidence="2">MPI-SDFR-AT-0120</strain>
    </source>
</reference>
<sequence length="334" mass="38622">MLVIFSEQAHLYITLPFHLKIPQVNSTKPSNSQTSTRLILPSRYPLRETPARKEYHSPAGIKKRAKCRWPVRLLPNGLISLERTPEYLIPTAKDNSVNSPLLRLPPELRNKIWAYTLGDTRIHIRKQYPVQRTKSTRAYGLVHSRRASRPLSLLRVSRQVYSDTALLSYHLTTFIFGNYNNLRAFQLALKQPQLAAVEVVVISIPLARQMYVPPPPPRQHAAMQASGVRIGGHCVRKWHDPRPEHHEDAQSNWLRCFRHYARLCSMILLKGMTSRMFWKKYGRGKEGIRSYLSRDSSARGTVGNTWAKVEMMEWLIKVPMWSYGQWTCASATKW</sequence>
<dbReference type="EMBL" id="JAGMVJ010000030">
    <property type="protein sequence ID" value="KAH7069301.1"/>
    <property type="molecule type" value="Genomic_DNA"/>
</dbReference>